<keyword evidence="5 8" id="KW-0339">Growth factor</keyword>
<dbReference type="AGR" id="Xenbase:XB-GENE-6488018"/>
<evidence type="ECO:0000313" key="12">
    <source>
        <dbReference type="Xenbase" id="XB-GENE-6488018"/>
    </source>
</evidence>
<dbReference type="KEGG" id="xla:108698258"/>
<name>A0A1L8F6L5_XENLA</name>
<evidence type="ECO:0000256" key="4">
    <source>
        <dbReference type="ARBA" id="ARBA00022729"/>
    </source>
</evidence>
<comment type="subcellular location">
    <subcellularLocation>
        <location evidence="1">Secreted</location>
    </subcellularLocation>
</comment>
<dbReference type="GO" id="GO:0005125">
    <property type="term" value="F:cytokine activity"/>
    <property type="evidence" value="ECO:0000318"/>
    <property type="project" value="GO_Central"/>
</dbReference>
<dbReference type="InterPro" id="IPR015615">
    <property type="entry name" value="TGF-beta-rel"/>
</dbReference>
<evidence type="ECO:0000313" key="11">
    <source>
        <dbReference type="RefSeq" id="XP_018085100.1"/>
    </source>
</evidence>
<dbReference type="AlphaFoldDB" id="A0A1L8F6L5"/>
<dbReference type="CDD" id="cd19402">
    <property type="entry name" value="TGF_beta_GDF9B"/>
    <property type="match status" value="1"/>
</dbReference>
<dbReference type="SUPFAM" id="SSF57501">
    <property type="entry name" value="Cystine-knot cytokines"/>
    <property type="match status" value="1"/>
</dbReference>
<dbReference type="Gene3D" id="2.10.90.10">
    <property type="entry name" value="Cystine-knot cytokines"/>
    <property type="match status" value="1"/>
</dbReference>
<dbReference type="GeneID" id="108698258"/>
<reference evidence="11" key="1">
    <citation type="submission" date="2025-08" db="UniProtKB">
        <authorList>
            <consortium name="RefSeq"/>
        </authorList>
    </citation>
    <scope>IDENTIFICATION</scope>
    <source>
        <strain evidence="11">J_2021</strain>
        <tissue evidence="11">Erythrocytes</tissue>
    </source>
</reference>
<proteinExistence type="inferred from homology"/>
<keyword evidence="7" id="KW-0325">Glycoprotein</keyword>
<evidence type="ECO:0000256" key="5">
    <source>
        <dbReference type="ARBA" id="ARBA00023030"/>
    </source>
</evidence>
<dbReference type="GO" id="GO:0007178">
    <property type="term" value="P:cell surface receptor protein serine/threonine kinase signaling pathway"/>
    <property type="evidence" value="ECO:0000318"/>
    <property type="project" value="GO_Central"/>
</dbReference>
<dbReference type="OMA" id="CEDIHGA"/>
<protein>
    <submittedName>
        <fullName evidence="11">Bone morphogenetic protein 15</fullName>
    </submittedName>
</protein>
<dbReference type="Xenbase" id="XB-GENE-6488018">
    <property type="gene designation" value="bmp15.L"/>
</dbReference>
<sequence length="379" mass="42669">MKSASHHHLLPLLLLFLLSTTYVRNEFRALSRSPSLPLIKTLLDHGPLKPSMAAKQELSLQHLRFMLDLYRRSADGDGRPRTGRQAGAAVRLVRPLKQASFVTGDHWHTWTFIFNLYGLVSAEQLLRATAVHPFALWLGDTSFSCKVDLLPKAALSSKTRHHAGRRMWAETDLTLHLKAVIESSDKALYLQLMCHKSGRQPIKQPAVSSSQIPFLLLYLNHTLHSLSTVNNMAAREPGKGLSGNAVPRLLKRKSRQAGTIGIKLPWFPNQNGKFKNQCSLRPFWVSFHQLGWDHWIIAPHRYNPGYCKGDCPRLLHSGYNSPNHAIIQNFINQVVDGSVPRPSCVPYAYGPISVLMIEPGGNILYKEYENMMAESCTCR</sequence>
<evidence type="ECO:0000313" key="10">
    <source>
        <dbReference type="Proteomes" id="UP000186698"/>
    </source>
</evidence>
<dbReference type="PROSITE" id="PS51362">
    <property type="entry name" value="TGF_BETA_2"/>
    <property type="match status" value="1"/>
</dbReference>
<dbReference type="PANTHER" id="PTHR11848">
    <property type="entry name" value="TGF-BETA FAMILY"/>
    <property type="match status" value="1"/>
</dbReference>
<dbReference type="InterPro" id="IPR029034">
    <property type="entry name" value="Cystine-knot_cytokine"/>
</dbReference>
<dbReference type="PANTHER" id="PTHR11848:SF22">
    <property type="entry name" value="BONE MORPHOGENETIC PROTEIN 15"/>
    <property type="match status" value="1"/>
</dbReference>
<dbReference type="Bgee" id="108698258">
    <property type="expression patterns" value="Expressed in oocyte and 7 other cell types or tissues"/>
</dbReference>
<dbReference type="Proteomes" id="UP000186698">
    <property type="component" value="Chromosome 8L"/>
</dbReference>
<dbReference type="InterPro" id="IPR001839">
    <property type="entry name" value="TGF-b_C"/>
</dbReference>
<keyword evidence="6" id="KW-1015">Disulfide bond</keyword>
<keyword evidence="3" id="KW-0964">Secreted</keyword>
<dbReference type="PRINTS" id="PR00669">
    <property type="entry name" value="INHIBINA"/>
</dbReference>
<evidence type="ECO:0000256" key="1">
    <source>
        <dbReference type="ARBA" id="ARBA00004613"/>
    </source>
</evidence>
<dbReference type="GO" id="GO:0005615">
    <property type="term" value="C:extracellular space"/>
    <property type="evidence" value="ECO:0000318"/>
    <property type="project" value="GO_Central"/>
</dbReference>
<accession>A0A1L8F6L5</accession>
<feature type="domain" description="TGF-beta family profile" evidence="9">
    <location>
        <begin position="252"/>
        <end position="379"/>
    </location>
</feature>
<dbReference type="CTD" id="108698258"/>
<dbReference type="PROSITE" id="PS00250">
    <property type="entry name" value="TGF_BETA_1"/>
    <property type="match status" value="1"/>
</dbReference>
<dbReference type="GO" id="GO:0008083">
    <property type="term" value="F:growth factor activity"/>
    <property type="evidence" value="ECO:0007669"/>
    <property type="project" value="UniProtKB-KW"/>
</dbReference>
<dbReference type="InterPro" id="IPR017948">
    <property type="entry name" value="TGFb_CS"/>
</dbReference>
<keyword evidence="4" id="KW-0732">Signal</keyword>
<keyword evidence="10" id="KW-1185">Reference proteome</keyword>
<evidence type="ECO:0000256" key="7">
    <source>
        <dbReference type="ARBA" id="ARBA00023180"/>
    </source>
</evidence>
<dbReference type="SMART" id="SM00204">
    <property type="entry name" value="TGFB"/>
    <property type="match status" value="1"/>
</dbReference>
<dbReference type="RefSeq" id="XP_018085100.1">
    <property type="nucleotide sequence ID" value="XM_018229611.2"/>
</dbReference>
<evidence type="ECO:0000256" key="3">
    <source>
        <dbReference type="ARBA" id="ARBA00022525"/>
    </source>
</evidence>
<dbReference type="FunFam" id="2.10.90.10:FF:000012">
    <property type="entry name" value="Growth/differentiation factor 9 (Predicted)"/>
    <property type="match status" value="1"/>
</dbReference>
<gene>
    <name evidence="11 12" type="primary">bmp15.L</name>
</gene>
<comment type="similarity">
    <text evidence="2 8">Belongs to the TGF-beta family.</text>
</comment>
<evidence type="ECO:0000256" key="6">
    <source>
        <dbReference type="ARBA" id="ARBA00023157"/>
    </source>
</evidence>
<evidence type="ECO:0000256" key="8">
    <source>
        <dbReference type="RuleBase" id="RU000354"/>
    </source>
</evidence>
<evidence type="ECO:0000259" key="9">
    <source>
        <dbReference type="PROSITE" id="PS51362"/>
    </source>
</evidence>
<dbReference type="OrthoDB" id="6427922at2759"/>
<dbReference type="Pfam" id="PF00019">
    <property type="entry name" value="TGF_beta"/>
    <property type="match status" value="1"/>
</dbReference>
<organism evidence="10 11">
    <name type="scientific">Xenopus laevis</name>
    <name type="common">African clawed frog</name>
    <dbReference type="NCBI Taxonomy" id="8355"/>
    <lineage>
        <taxon>Eukaryota</taxon>
        <taxon>Metazoa</taxon>
        <taxon>Chordata</taxon>
        <taxon>Craniata</taxon>
        <taxon>Vertebrata</taxon>
        <taxon>Euteleostomi</taxon>
        <taxon>Amphibia</taxon>
        <taxon>Batrachia</taxon>
        <taxon>Anura</taxon>
        <taxon>Pipoidea</taxon>
        <taxon>Pipidae</taxon>
        <taxon>Xenopodinae</taxon>
        <taxon>Xenopus</taxon>
        <taxon>Xenopus</taxon>
    </lineage>
</organism>
<dbReference type="PaxDb" id="8355-A0A1L8F6L5"/>
<dbReference type="STRING" id="8355.A0A1L8F6L5"/>
<evidence type="ECO:0000256" key="2">
    <source>
        <dbReference type="ARBA" id="ARBA00006656"/>
    </source>
</evidence>